<organism evidence="2 3">
    <name type="scientific">Novymonas esmeraldas</name>
    <dbReference type="NCBI Taxonomy" id="1808958"/>
    <lineage>
        <taxon>Eukaryota</taxon>
        <taxon>Discoba</taxon>
        <taxon>Euglenozoa</taxon>
        <taxon>Kinetoplastea</taxon>
        <taxon>Metakinetoplastina</taxon>
        <taxon>Trypanosomatida</taxon>
        <taxon>Trypanosomatidae</taxon>
        <taxon>Novymonas</taxon>
    </lineage>
</organism>
<comment type="similarity">
    <text evidence="1">Belongs to the actin family.</text>
</comment>
<dbReference type="AlphaFoldDB" id="A0AAW0EUX4"/>
<dbReference type="Pfam" id="PF00022">
    <property type="entry name" value="Actin"/>
    <property type="match status" value="1"/>
</dbReference>
<dbReference type="Gene3D" id="3.30.420.40">
    <property type="match status" value="2"/>
</dbReference>
<dbReference type="SUPFAM" id="SSF53067">
    <property type="entry name" value="Actin-like ATPase domain"/>
    <property type="match status" value="2"/>
</dbReference>
<sequence length="408" mass="43280">MPAGTSAGVQSVVVDVGSRNTRVGYSGEEAPRTVLRSCVGLPHAKRPRPTLLQHPLDIVAGDAAYEDGGLLALTYPVRAGHVRDYDALERLLFCTLVEDAGITPDTSPFLFLEPADQSRRDRERLCELLFESFNMPLAGLLTNTAATLYASGRTSGLALDSGAGRTCVAAVEEGYTLAHSVRSSIVAGDTLTDELFAALRACGYPLSTVADRDTVEAAKEALCRVSANVQDEEARQAGAHDQPDPSDGFALPDHGRLFLLEHAYKVPEALFNNSYLTYTTATSAALPTTPTGYSQSNPATLKSLDGWVSMLRDAAAAAPRSMESVLYENVVLGGGSTLFRGTEQRLQREIAAVAPAGVSATCVAFPERGAAAWVGASIWGCSSVFPETCLAKATYDEQGSSVVHLYKQ</sequence>
<name>A0AAW0EUX4_9TRYP</name>
<dbReference type="InterPro" id="IPR004000">
    <property type="entry name" value="Actin"/>
</dbReference>
<dbReference type="PRINTS" id="PR00190">
    <property type="entry name" value="ACTIN"/>
</dbReference>
<comment type="caution">
    <text evidence="2">The sequence shown here is derived from an EMBL/GenBank/DDBJ whole genome shotgun (WGS) entry which is preliminary data.</text>
</comment>
<proteinExistence type="inferred from homology"/>
<dbReference type="EMBL" id="JAECZO010000124">
    <property type="protein sequence ID" value="KAK7197903.1"/>
    <property type="molecule type" value="Genomic_DNA"/>
</dbReference>
<dbReference type="InterPro" id="IPR043129">
    <property type="entry name" value="ATPase_NBD"/>
</dbReference>
<dbReference type="PANTHER" id="PTHR11937">
    <property type="entry name" value="ACTIN"/>
    <property type="match status" value="1"/>
</dbReference>
<evidence type="ECO:0000313" key="3">
    <source>
        <dbReference type="Proteomes" id="UP001430356"/>
    </source>
</evidence>
<protein>
    <submittedName>
        <fullName evidence="2">Actin-like protein</fullName>
    </submittedName>
</protein>
<evidence type="ECO:0000313" key="2">
    <source>
        <dbReference type="EMBL" id="KAK7197903.1"/>
    </source>
</evidence>
<evidence type="ECO:0000256" key="1">
    <source>
        <dbReference type="RuleBase" id="RU000487"/>
    </source>
</evidence>
<dbReference type="Gene3D" id="3.90.640.10">
    <property type="entry name" value="Actin, Chain A, domain 4"/>
    <property type="match status" value="1"/>
</dbReference>
<reference evidence="2 3" key="1">
    <citation type="journal article" date="2021" name="MBio">
        <title>A New Model Trypanosomatid, Novymonas esmeraldas: Genomic Perception of Its 'Candidatus Pandoraea novymonadis' Endosymbiont.</title>
        <authorList>
            <person name="Zakharova A."/>
            <person name="Saura A."/>
            <person name="Butenko A."/>
            <person name="Podesvova L."/>
            <person name="Warmusova S."/>
            <person name="Kostygov A.Y."/>
            <person name="Nenarokova A."/>
            <person name="Lukes J."/>
            <person name="Opperdoes F.R."/>
            <person name="Yurchenko V."/>
        </authorList>
    </citation>
    <scope>NUCLEOTIDE SEQUENCE [LARGE SCALE GENOMIC DNA]</scope>
    <source>
        <strain evidence="2 3">E262AT.01</strain>
    </source>
</reference>
<gene>
    <name evidence="2" type="ORF">NESM_000744700</name>
</gene>
<dbReference type="SMART" id="SM00268">
    <property type="entry name" value="ACTIN"/>
    <property type="match status" value="1"/>
</dbReference>
<dbReference type="Proteomes" id="UP001430356">
    <property type="component" value="Unassembled WGS sequence"/>
</dbReference>
<keyword evidence="3" id="KW-1185">Reference proteome</keyword>
<accession>A0AAW0EUX4</accession>